<evidence type="ECO:0000256" key="2">
    <source>
        <dbReference type="ARBA" id="ARBA00022490"/>
    </source>
</evidence>
<evidence type="ECO:0000256" key="4">
    <source>
        <dbReference type="ARBA" id="ARBA00022803"/>
    </source>
</evidence>
<keyword evidence="7" id="KW-1185">Reference proteome</keyword>
<dbReference type="PANTHER" id="PTHR46630:SF1">
    <property type="entry name" value="TETRATRICOPEPTIDE REPEAT PROTEIN 29"/>
    <property type="match status" value="1"/>
</dbReference>
<proteinExistence type="inferred from homology"/>
<dbReference type="Gene3D" id="1.25.40.10">
    <property type="entry name" value="Tetratricopeptide repeat domain"/>
    <property type="match status" value="1"/>
</dbReference>
<dbReference type="Proteomes" id="UP000028091">
    <property type="component" value="Unassembled WGS sequence"/>
</dbReference>
<protein>
    <submittedName>
        <fullName evidence="6">Aspartate phosphatase</fullName>
    </submittedName>
</protein>
<evidence type="ECO:0000313" key="7">
    <source>
        <dbReference type="Proteomes" id="UP000028091"/>
    </source>
</evidence>
<accession>A0A081LAB6</accession>
<sequence>MEKVLSSHVGLKINEWYYHIQRFNVPDAEAYKEEIKSMLYHMEENQDLLLYFSLMEFRHQLMLDYLTPLENGKERANFRQLAMKIKKDQEKLTGLLEYYFNFFYGMYEFENYEYLNAITFYKRAEKKLSLVSDDIERAEFNYKMAEIYYHMKQTHMSMHHIAQAIECYREKDTYTVREIQCSFVIGLNYIDMGCPEKAIPHFEYALEKAADNSTKRLKGSALYNLGLSYFHNNELLMAIKYFNESIHSFKEQGYEHLNKILDPLVMLTKSYFKSEQNDLGLYALNYGIELAEKLKDDIFINTFIMLRSLYIDNDVSRIEESMAYLESKSFFANLEDLAKDAVKHYNKAGDIERSNEFYEKILYFQHQIKRGDCLYEI</sequence>
<dbReference type="AlphaFoldDB" id="A0A081LAB6"/>
<dbReference type="RefSeq" id="WP_034322354.1">
    <property type="nucleotide sequence ID" value="NZ_JOTP01000012.1"/>
</dbReference>
<comment type="subcellular location">
    <subcellularLocation>
        <location evidence="1">Cytoplasm</location>
    </subcellularLocation>
</comment>
<evidence type="ECO:0000256" key="1">
    <source>
        <dbReference type="ARBA" id="ARBA00004496"/>
    </source>
</evidence>
<dbReference type="InterPro" id="IPR051476">
    <property type="entry name" value="Bac_ResReg_Asp_Phosphatase"/>
</dbReference>
<evidence type="ECO:0000256" key="5">
    <source>
        <dbReference type="ARBA" id="ARBA00038253"/>
    </source>
</evidence>
<dbReference type="InterPro" id="IPR019734">
    <property type="entry name" value="TPR_rpt"/>
</dbReference>
<organism evidence="6 7">
    <name type="scientific">Bacillus zhangzhouensis</name>
    <dbReference type="NCBI Taxonomy" id="1178540"/>
    <lineage>
        <taxon>Bacteria</taxon>
        <taxon>Bacillati</taxon>
        <taxon>Bacillota</taxon>
        <taxon>Bacilli</taxon>
        <taxon>Bacillales</taxon>
        <taxon>Bacillaceae</taxon>
        <taxon>Bacillus</taxon>
    </lineage>
</organism>
<gene>
    <name evidence="6" type="ORF">BA70_04060</name>
</gene>
<name>A0A081LAB6_9BACI</name>
<evidence type="ECO:0000313" key="6">
    <source>
        <dbReference type="EMBL" id="KEP26192.1"/>
    </source>
</evidence>
<dbReference type="SMART" id="SM00028">
    <property type="entry name" value="TPR"/>
    <property type="match status" value="3"/>
</dbReference>
<comment type="caution">
    <text evidence="6">The sequence shown here is derived from an EMBL/GenBank/DDBJ whole genome shotgun (WGS) entry which is preliminary data.</text>
</comment>
<dbReference type="SUPFAM" id="SSF48452">
    <property type="entry name" value="TPR-like"/>
    <property type="match status" value="1"/>
</dbReference>
<dbReference type="eggNOG" id="COG0457">
    <property type="taxonomic scope" value="Bacteria"/>
</dbReference>
<dbReference type="Pfam" id="PF18801">
    <property type="entry name" value="RapH_N"/>
    <property type="match status" value="1"/>
</dbReference>
<dbReference type="GO" id="GO:0005737">
    <property type="term" value="C:cytoplasm"/>
    <property type="evidence" value="ECO:0007669"/>
    <property type="project" value="UniProtKB-SubCell"/>
</dbReference>
<reference evidence="6 7" key="1">
    <citation type="submission" date="2012-09" db="EMBL/GenBank/DDBJ databases">
        <title>Genome Sequence of Bacillus sp. DW5-4.</title>
        <authorList>
            <person name="Lai Q."/>
            <person name="Liu Y."/>
            <person name="Shao Z."/>
        </authorList>
    </citation>
    <scope>NUCLEOTIDE SEQUENCE [LARGE SCALE GENOMIC DNA]</scope>
    <source>
        <strain evidence="6 7">DW5-4</strain>
    </source>
</reference>
<keyword evidence="2" id="KW-0963">Cytoplasm</keyword>
<dbReference type="OrthoDB" id="2957368at2"/>
<keyword evidence="3" id="KW-0677">Repeat</keyword>
<comment type="similarity">
    <text evidence="5">Belongs to the Rap family.</text>
</comment>
<keyword evidence="4" id="KW-0802">TPR repeat</keyword>
<dbReference type="PANTHER" id="PTHR46630">
    <property type="entry name" value="TETRATRICOPEPTIDE REPEAT PROTEIN 29"/>
    <property type="match status" value="1"/>
</dbReference>
<dbReference type="InterPro" id="IPR011990">
    <property type="entry name" value="TPR-like_helical_dom_sf"/>
</dbReference>
<dbReference type="EMBL" id="JOTP01000012">
    <property type="protein sequence ID" value="KEP26192.1"/>
    <property type="molecule type" value="Genomic_DNA"/>
</dbReference>
<evidence type="ECO:0000256" key="3">
    <source>
        <dbReference type="ARBA" id="ARBA00022737"/>
    </source>
</evidence>